<accession>A0AAV2MF99</accession>
<dbReference type="Proteomes" id="UP001497482">
    <property type="component" value="Chromosome 7"/>
</dbReference>
<feature type="region of interest" description="Disordered" evidence="1">
    <location>
        <begin position="33"/>
        <end position="52"/>
    </location>
</feature>
<gene>
    <name evidence="2" type="ORF">KC01_LOCUS38426</name>
</gene>
<evidence type="ECO:0000256" key="1">
    <source>
        <dbReference type="SAM" id="MobiDB-lite"/>
    </source>
</evidence>
<dbReference type="EMBL" id="OZ035829">
    <property type="protein sequence ID" value="CAL1612057.1"/>
    <property type="molecule type" value="Genomic_DNA"/>
</dbReference>
<reference evidence="2 3" key="1">
    <citation type="submission" date="2024-04" db="EMBL/GenBank/DDBJ databases">
        <authorList>
            <person name="Waldvogel A.-M."/>
            <person name="Schoenle A."/>
        </authorList>
    </citation>
    <scope>NUCLEOTIDE SEQUENCE [LARGE SCALE GENOMIC DNA]</scope>
</reference>
<organism evidence="2 3">
    <name type="scientific">Knipowitschia caucasica</name>
    <name type="common">Caucasian dwarf goby</name>
    <name type="synonym">Pomatoschistus caucasicus</name>
    <dbReference type="NCBI Taxonomy" id="637954"/>
    <lineage>
        <taxon>Eukaryota</taxon>
        <taxon>Metazoa</taxon>
        <taxon>Chordata</taxon>
        <taxon>Craniata</taxon>
        <taxon>Vertebrata</taxon>
        <taxon>Euteleostomi</taxon>
        <taxon>Actinopterygii</taxon>
        <taxon>Neopterygii</taxon>
        <taxon>Teleostei</taxon>
        <taxon>Neoteleostei</taxon>
        <taxon>Acanthomorphata</taxon>
        <taxon>Gobiaria</taxon>
        <taxon>Gobiiformes</taxon>
        <taxon>Gobioidei</taxon>
        <taxon>Gobiidae</taxon>
        <taxon>Gobiinae</taxon>
        <taxon>Knipowitschia</taxon>
    </lineage>
</organism>
<keyword evidence="3" id="KW-1185">Reference proteome</keyword>
<evidence type="ECO:0000313" key="2">
    <source>
        <dbReference type="EMBL" id="CAL1612057.1"/>
    </source>
</evidence>
<protein>
    <submittedName>
        <fullName evidence="2">Uncharacterized protein</fullName>
    </submittedName>
</protein>
<sequence length="84" mass="8903">MGCGGGVGGCGVFEWLGGEVFVIGCLVVGTEDRDRGQRAKTEDRGRGEGPRTRADSLLQMNLLKPGPLCLRPAGPELKRGKCFL</sequence>
<dbReference type="AlphaFoldDB" id="A0AAV2MF99"/>
<proteinExistence type="predicted"/>
<name>A0AAV2MF99_KNICA</name>
<evidence type="ECO:0000313" key="3">
    <source>
        <dbReference type="Proteomes" id="UP001497482"/>
    </source>
</evidence>